<reference evidence="2 3" key="1">
    <citation type="submission" date="2024-02" db="EMBL/GenBank/DDBJ databases">
        <title>Haloferula sargassicola NBRC 104335.</title>
        <authorList>
            <person name="Ichikawa N."/>
            <person name="Katano-Makiyama Y."/>
            <person name="Hidaka K."/>
        </authorList>
    </citation>
    <scope>NUCLEOTIDE SEQUENCE [LARGE SCALE GENOMIC DNA]</scope>
    <source>
        <strain evidence="2 3">NBRC 104335</strain>
    </source>
</reference>
<organism evidence="2 3">
    <name type="scientific">Haloferula sargassicola</name>
    <dbReference type="NCBI Taxonomy" id="490096"/>
    <lineage>
        <taxon>Bacteria</taxon>
        <taxon>Pseudomonadati</taxon>
        <taxon>Verrucomicrobiota</taxon>
        <taxon>Verrucomicrobiia</taxon>
        <taxon>Verrucomicrobiales</taxon>
        <taxon>Verrucomicrobiaceae</taxon>
        <taxon>Haloferula</taxon>
    </lineage>
</organism>
<name>A0ABP9UT18_9BACT</name>
<dbReference type="Pfam" id="PF13448">
    <property type="entry name" value="DUF4114"/>
    <property type="match status" value="1"/>
</dbReference>
<evidence type="ECO:0000313" key="2">
    <source>
        <dbReference type="EMBL" id="GAA5482973.1"/>
    </source>
</evidence>
<evidence type="ECO:0000259" key="1">
    <source>
        <dbReference type="Pfam" id="PF13448"/>
    </source>
</evidence>
<feature type="domain" description="DUF4114" evidence="1">
    <location>
        <begin position="196"/>
        <end position="262"/>
    </location>
</feature>
<keyword evidence="3" id="KW-1185">Reference proteome</keyword>
<dbReference type="Proteomes" id="UP001476282">
    <property type="component" value="Unassembled WGS sequence"/>
</dbReference>
<gene>
    <name evidence="2" type="ORF">Hsar01_02199</name>
</gene>
<protein>
    <recommendedName>
        <fullName evidence="1">DUF4114 domain-containing protein</fullName>
    </recommendedName>
</protein>
<proteinExistence type="predicted"/>
<evidence type="ECO:0000313" key="3">
    <source>
        <dbReference type="Proteomes" id="UP001476282"/>
    </source>
</evidence>
<accession>A0ABP9UT18</accession>
<dbReference type="RefSeq" id="WP_353567099.1">
    <property type="nucleotide sequence ID" value="NZ_BAABRI010000011.1"/>
</dbReference>
<comment type="caution">
    <text evidence="2">The sequence shown here is derived from an EMBL/GenBank/DDBJ whole genome shotgun (WGS) entry which is preliminary data.</text>
</comment>
<sequence>MKSATQPDHAQLALGTTPACHRSRRLRAAWLAVLAATVPAAEAQTQASYQDPARPFGLSPVGPVMAAGSDETSASFQLNDLPNLLKFVNTNLSESKALTDVSAVALDPQALTLGQESTVRVYFLSEGAGYRNTLGYTTENITSHDTSEAQLIFPDASSDNVYSSNLHKLTSKSLRNNDTPLVPGDFVDLGTIGSATLIDFFLIADGANYGGNIYGADSSSNPDLIQHVVAFALEGSPYLLMGFEDMYNGGDLDFNDLVIAIDIGAANVARLANPEPAFWLMMAALAGAGWWFYRRNPTLGSATAA</sequence>
<dbReference type="InterPro" id="IPR025193">
    <property type="entry name" value="DUF4114"/>
</dbReference>
<dbReference type="EMBL" id="BAABRI010000011">
    <property type="protein sequence ID" value="GAA5482973.1"/>
    <property type="molecule type" value="Genomic_DNA"/>
</dbReference>